<feature type="domain" description="CBS" evidence="2">
    <location>
        <begin position="108"/>
        <end position="165"/>
    </location>
</feature>
<dbReference type="Proteomes" id="UP001596549">
    <property type="component" value="Unassembled WGS sequence"/>
</dbReference>
<gene>
    <name evidence="3" type="ORF">ACFQPF_02925</name>
</gene>
<evidence type="ECO:0000256" key="1">
    <source>
        <dbReference type="PROSITE-ProRule" id="PRU00703"/>
    </source>
</evidence>
<protein>
    <submittedName>
        <fullName evidence="3">CBS domain-containing protein</fullName>
    </submittedName>
</protein>
<comment type="caution">
    <text evidence="3">The sequence shown here is derived from an EMBL/GenBank/DDBJ whole genome shotgun (WGS) entry which is preliminary data.</text>
</comment>
<dbReference type="RefSeq" id="WP_379746265.1">
    <property type="nucleotide sequence ID" value="NZ_JBHTCP010000004.1"/>
</dbReference>
<evidence type="ECO:0000313" key="4">
    <source>
        <dbReference type="Proteomes" id="UP001596549"/>
    </source>
</evidence>
<dbReference type="Pfam" id="PF00571">
    <property type="entry name" value="CBS"/>
    <property type="match status" value="1"/>
</dbReference>
<accession>A0ABW2NJE2</accession>
<name>A0ABW2NJE2_9BACL</name>
<keyword evidence="4" id="KW-1185">Reference proteome</keyword>
<dbReference type="EMBL" id="JBHTCP010000004">
    <property type="protein sequence ID" value="MFC7370624.1"/>
    <property type="molecule type" value="Genomic_DNA"/>
</dbReference>
<keyword evidence="1" id="KW-0129">CBS domain</keyword>
<dbReference type="InterPro" id="IPR046342">
    <property type="entry name" value="CBS_dom_sf"/>
</dbReference>
<evidence type="ECO:0000259" key="2">
    <source>
        <dbReference type="PROSITE" id="PS51371"/>
    </source>
</evidence>
<reference evidence="4" key="1">
    <citation type="journal article" date="2019" name="Int. J. Syst. Evol. Microbiol.">
        <title>The Global Catalogue of Microorganisms (GCM) 10K type strain sequencing project: providing services to taxonomists for standard genome sequencing and annotation.</title>
        <authorList>
            <consortium name="The Broad Institute Genomics Platform"/>
            <consortium name="The Broad Institute Genome Sequencing Center for Infectious Disease"/>
            <person name="Wu L."/>
            <person name="Ma J."/>
        </authorList>
    </citation>
    <scope>NUCLEOTIDE SEQUENCE [LARGE SCALE GENOMIC DNA]</scope>
    <source>
        <strain evidence="4">NBRC 106396</strain>
    </source>
</reference>
<sequence length="244" mass="28597">MEAIQKKQGQLSDRFEIAFNQIHKCLVDEVGGKGDDRFKYLLDAGSAKHSLVRSFYDELCQFAKLRNAIVHEKTDHDFYIAEPHLNIVERIEQIAEYFLEPERALTIATKSVVCFEENETLRRVLECIKKQDYTRFPIYNSKGEYQWLLTASEILNWMTKQLNDNVIDLDDARIVDIRQKNKKKKHVEFMSKTSSIFKAEEIFENYHKENKKLEAIIITLSGKKNEKPLGIITSYDLIEIDLEN</sequence>
<dbReference type="SUPFAM" id="SSF54631">
    <property type="entry name" value="CBS-domain pair"/>
    <property type="match status" value="1"/>
</dbReference>
<evidence type="ECO:0000313" key="3">
    <source>
        <dbReference type="EMBL" id="MFC7370624.1"/>
    </source>
</evidence>
<dbReference type="InterPro" id="IPR000644">
    <property type="entry name" value="CBS_dom"/>
</dbReference>
<proteinExistence type="predicted"/>
<dbReference type="Gene3D" id="3.10.580.10">
    <property type="entry name" value="CBS-domain"/>
    <property type="match status" value="1"/>
</dbReference>
<dbReference type="PROSITE" id="PS51371">
    <property type="entry name" value="CBS"/>
    <property type="match status" value="1"/>
</dbReference>
<organism evidence="3 4">
    <name type="scientific">Fictibacillus iocasae</name>
    <dbReference type="NCBI Taxonomy" id="2715437"/>
    <lineage>
        <taxon>Bacteria</taxon>
        <taxon>Bacillati</taxon>
        <taxon>Bacillota</taxon>
        <taxon>Bacilli</taxon>
        <taxon>Bacillales</taxon>
        <taxon>Fictibacillaceae</taxon>
        <taxon>Fictibacillus</taxon>
    </lineage>
</organism>